<evidence type="ECO:0000256" key="1">
    <source>
        <dbReference type="ARBA" id="ARBA00006709"/>
    </source>
</evidence>
<dbReference type="InterPro" id="IPR002843">
    <property type="entry name" value="ATPase_V0-cplx_csu/dsu"/>
</dbReference>
<name>A0A832RXA6_9EURY</name>
<dbReference type="SUPFAM" id="SSF103486">
    <property type="entry name" value="V-type ATP synthase subunit C"/>
    <property type="match status" value="1"/>
</dbReference>
<comment type="subunit">
    <text evidence="6">Has multiple subunits with at least A(3), B(3), C, D, E, F, H, I and proteolipid K(x).</text>
</comment>
<dbReference type="NCBIfam" id="TIGR02923">
    <property type="entry name" value="AhaC"/>
    <property type="match status" value="1"/>
</dbReference>
<keyword evidence="5 6" id="KW-0066">ATP synthesis</keyword>
<dbReference type="InterPro" id="IPR035067">
    <property type="entry name" value="V-type_ATPase_csu/dsu"/>
</dbReference>
<evidence type="ECO:0000256" key="6">
    <source>
        <dbReference type="HAMAP-Rule" id="MF_00314"/>
    </source>
</evidence>
<dbReference type="RefSeq" id="WP_042685393.1">
    <property type="nucleotide sequence ID" value="NZ_DUIH01000009.1"/>
</dbReference>
<dbReference type="HAMAP" id="MF_00314">
    <property type="entry name" value="ATP_synth_C_arch"/>
    <property type="match status" value="1"/>
</dbReference>
<keyword evidence="6" id="KW-0472">Membrane</keyword>
<accession>A0A832RXA6</accession>
<dbReference type="GO" id="GO:0046961">
    <property type="term" value="F:proton-transporting ATPase activity, rotational mechanism"/>
    <property type="evidence" value="ECO:0007669"/>
    <property type="project" value="InterPro"/>
</dbReference>
<dbReference type="PANTHER" id="PTHR38682:SF1">
    <property type="entry name" value="V-TYPE ATP SYNTHASE SUBUNIT C"/>
    <property type="match status" value="1"/>
</dbReference>
<dbReference type="GO" id="GO:0042777">
    <property type="term" value="P:proton motive force-driven plasma membrane ATP synthesis"/>
    <property type="evidence" value="ECO:0007669"/>
    <property type="project" value="UniProtKB-UniRule"/>
</dbReference>
<comment type="similarity">
    <text evidence="1 6">Belongs to the V-ATPase V0D/AC39 subunit family.</text>
</comment>
<organism evidence="7 8">
    <name type="scientific">Methermicoccus shengliensis</name>
    <dbReference type="NCBI Taxonomy" id="660064"/>
    <lineage>
        <taxon>Archaea</taxon>
        <taxon>Methanobacteriati</taxon>
        <taxon>Methanobacteriota</taxon>
        <taxon>Stenosarchaea group</taxon>
        <taxon>Methanomicrobia</taxon>
        <taxon>Methanosarcinales</taxon>
        <taxon>Methermicoccaceae</taxon>
        <taxon>Methermicoccus</taxon>
    </lineage>
</organism>
<keyword evidence="2 6" id="KW-0813">Transport</keyword>
<dbReference type="GO" id="GO:0005524">
    <property type="term" value="F:ATP binding"/>
    <property type="evidence" value="ECO:0007669"/>
    <property type="project" value="UniProtKB-UniRule"/>
</dbReference>
<protein>
    <recommendedName>
        <fullName evidence="6">A-type ATP synthase subunit C</fullName>
    </recommendedName>
</protein>
<dbReference type="Proteomes" id="UP000600363">
    <property type="component" value="Unassembled WGS sequence"/>
</dbReference>
<dbReference type="InterPro" id="IPR036079">
    <property type="entry name" value="ATPase_csu/dsu_sf"/>
</dbReference>
<dbReference type="AlphaFoldDB" id="A0A832RXA6"/>
<evidence type="ECO:0000256" key="4">
    <source>
        <dbReference type="ARBA" id="ARBA00023065"/>
    </source>
</evidence>
<dbReference type="InterPro" id="IPR014272">
    <property type="entry name" value="ATPase_V0-cplx_csu"/>
</dbReference>
<evidence type="ECO:0000313" key="8">
    <source>
        <dbReference type="Proteomes" id="UP000600363"/>
    </source>
</evidence>
<dbReference type="SMR" id="A0A832RXA6"/>
<keyword evidence="3 6" id="KW-0375">Hydrogen ion transport</keyword>
<dbReference type="PANTHER" id="PTHR38682">
    <property type="entry name" value="V-TYPE ATP SYNTHASE SUBUNIT C"/>
    <property type="match status" value="1"/>
</dbReference>
<evidence type="ECO:0000256" key="3">
    <source>
        <dbReference type="ARBA" id="ARBA00022781"/>
    </source>
</evidence>
<evidence type="ECO:0000313" key="7">
    <source>
        <dbReference type="EMBL" id="HIH69389.1"/>
    </source>
</evidence>
<evidence type="ECO:0000256" key="2">
    <source>
        <dbReference type="ARBA" id="ARBA00022448"/>
    </source>
</evidence>
<keyword evidence="4 6" id="KW-0406">Ion transport</keyword>
<sequence>MTNRVFTYAYSNARIRAMKPELLTEEQMLNLIHVKSIPEMIAFLDNTPYKPYIAELSVEYSGVDLIELALSREFAATARKVRALTPRVARKTVNAILGKWDVWNLRTVLQAKRTGKEFKEIEPYLVFAGILTKEDIKALMDAKDVEGVVLALVGTKFHSLLTPHLDSYKKSGDLIPMVNALYKAYYENLSKCVDVRFGDEVFVKRQVRSEIDAKNVMTVLRFIHEGISETELPKVLIEGGNIPEKDMGDIARSKTIEDVVNKVRKYFDLTPAMDEYQHTGSIVPFEDMLERLVMEEGLARLSLGSLSMSVIVHYLYLKEAEVSNIRRIAKTKEYGIPPEETERYIIGMGKHSILGKKIER</sequence>
<gene>
    <name evidence="7" type="primary">ahaC</name>
    <name evidence="6" type="synonym">atpC</name>
    <name evidence="7" type="ORF">HA299_02025</name>
</gene>
<proteinExistence type="inferred from homology"/>
<dbReference type="Gene3D" id="1.20.1690.10">
    <property type="entry name" value="V-type ATP synthase subunit C domain"/>
    <property type="match status" value="2"/>
</dbReference>
<dbReference type="GO" id="GO:0005886">
    <property type="term" value="C:plasma membrane"/>
    <property type="evidence" value="ECO:0007669"/>
    <property type="project" value="UniProtKB-SubCell"/>
</dbReference>
<dbReference type="EMBL" id="DUIH01000009">
    <property type="protein sequence ID" value="HIH69389.1"/>
    <property type="molecule type" value="Genomic_DNA"/>
</dbReference>
<dbReference type="Pfam" id="PF01992">
    <property type="entry name" value="vATP-synt_AC39"/>
    <property type="match status" value="1"/>
</dbReference>
<dbReference type="InterPro" id="IPR050873">
    <property type="entry name" value="V-ATPase_V0D/AC39_subunit"/>
</dbReference>
<dbReference type="GO" id="GO:0033179">
    <property type="term" value="C:proton-transporting V-type ATPase, V0 domain"/>
    <property type="evidence" value="ECO:0007669"/>
    <property type="project" value="InterPro"/>
</dbReference>
<evidence type="ECO:0000256" key="5">
    <source>
        <dbReference type="ARBA" id="ARBA00023310"/>
    </source>
</evidence>
<reference evidence="7" key="1">
    <citation type="journal article" date="2020" name="bioRxiv">
        <title>A rank-normalized archaeal taxonomy based on genome phylogeny resolves widespread incomplete and uneven classifications.</title>
        <authorList>
            <person name="Rinke C."/>
            <person name="Chuvochina M."/>
            <person name="Mussig A.J."/>
            <person name="Chaumeil P.-A."/>
            <person name="Waite D.W."/>
            <person name="Whitman W.B."/>
            <person name="Parks D.H."/>
            <person name="Hugenholtz P."/>
        </authorList>
    </citation>
    <scope>NUCLEOTIDE SEQUENCE</scope>
    <source>
        <strain evidence="7">UBA12518</strain>
    </source>
</reference>
<dbReference type="Gene3D" id="1.10.132.50">
    <property type="entry name" value="ATP synthase (C/AC39) subunit, domain 3"/>
    <property type="match status" value="1"/>
</dbReference>
<keyword evidence="6" id="KW-1003">Cell membrane</keyword>
<comment type="caution">
    <text evidence="7">The sequence shown here is derived from an EMBL/GenBank/DDBJ whole genome shotgun (WGS) entry which is preliminary data.</text>
</comment>
<comment type="function">
    <text evidence="6">Component of the A-type ATP synthase that produces ATP from ADP in the presence of a proton gradient across the membrane.</text>
</comment>
<comment type="subcellular location">
    <subcellularLocation>
        <location evidence="6">Cell membrane</location>
        <topology evidence="6">Peripheral membrane protein</topology>
    </subcellularLocation>
</comment>
<dbReference type="GO" id="GO:0046933">
    <property type="term" value="F:proton-transporting ATP synthase activity, rotational mechanism"/>
    <property type="evidence" value="ECO:0007669"/>
    <property type="project" value="UniProtKB-UniRule"/>
</dbReference>
<dbReference type="InterPro" id="IPR044911">
    <property type="entry name" value="V-type_ATPase_csu/dsu_dom_3"/>
</dbReference>